<proteinExistence type="predicted"/>
<name>A0ABN8Q0M7_9CNID</name>
<evidence type="ECO:0000313" key="4">
    <source>
        <dbReference type="Proteomes" id="UP001159405"/>
    </source>
</evidence>
<dbReference type="Proteomes" id="UP001159405">
    <property type="component" value="Unassembled WGS sequence"/>
</dbReference>
<gene>
    <name evidence="3" type="ORF">PLOB_00050064</name>
</gene>
<keyword evidence="4" id="KW-1185">Reference proteome</keyword>
<dbReference type="EMBL" id="CALNXK010000098">
    <property type="protein sequence ID" value="CAH3154190.1"/>
    <property type="molecule type" value="Genomic_DNA"/>
</dbReference>
<evidence type="ECO:0000256" key="2">
    <source>
        <dbReference type="SAM" id="Phobius"/>
    </source>
</evidence>
<sequence length="237" mass="27748">MKKKSKWYCSTVYVLRIPVQIGNFWQECMALTQQLEIQDWPIERTLEQCERSCSGKTTDSRKGSILKPLLSIPFDQVIIDTASFSEDYGTTLPSGKDLRNILDLRPIFEGIPAERMLTYKNVKKLWKLLMPWWTFYFTAPVYHVPQFLKKSGSISLFNCQPVEKKNHEQLRMFHRATKKGGRNSSYTTQVMEKENCKIYARVNRLSRTKRSYQKKEPDLDDSPGSLNMYSHQNQEEG</sequence>
<keyword evidence="2" id="KW-0472">Membrane</keyword>
<keyword evidence="2" id="KW-1133">Transmembrane helix</keyword>
<keyword evidence="2" id="KW-0812">Transmembrane</keyword>
<feature type="compositionally biased region" description="Polar residues" evidence="1">
    <location>
        <begin position="224"/>
        <end position="237"/>
    </location>
</feature>
<evidence type="ECO:0000256" key="1">
    <source>
        <dbReference type="SAM" id="MobiDB-lite"/>
    </source>
</evidence>
<accession>A0ABN8Q0M7</accession>
<organism evidence="3 4">
    <name type="scientific">Porites lobata</name>
    <dbReference type="NCBI Taxonomy" id="104759"/>
    <lineage>
        <taxon>Eukaryota</taxon>
        <taxon>Metazoa</taxon>
        <taxon>Cnidaria</taxon>
        <taxon>Anthozoa</taxon>
        <taxon>Hexacorallia</taxon>
        <taxon>Scleractinia</taxon>
        <taxon>Fungiina</taxon>
        <taxon>Poritidae</taxon>
        <taxon>Porites</taxon>
    </lineage>
</organism>
<evidence type="ECO:0000313" key="3">
    <source>
        <dbReference type="EMBL" id="CAH3154190.1"/>
    </source>
</evidence>
<feature type="region of interest" description="Disordered" evidence="1">
    <location>
        <begin position="207"/>
        <end position="237"/>
    </location>
</feature>
<feature type="transmembrane region" description="Helical" evidence="2">
    <location>
        <begin position="125"/>
        <end position="144"/>
    </location>
</feature>
<protein>
    <submittedName>
        <fullName evidence="3">Uncharacterized protein</fullName>
    </submittedName>
</protein>
<reference evidence="3 4" key="1">
    <citation type="submission" date="2022-05" db="EMBL/GenBank/DDBJ databases">
        <authorList>
            <consortium name="Genoscope - CEA"/>
            <person name="William W."/>
        </authorList>
    </citation>
    <scope>NUCLEOTIDE SEQUENCE [LARGE SCALE GENOMIC DNA]</scope>
</reference>
<comment type="caution">
    <text evidence="3">The sequence shown here is derived from an EMBL/GenBank/DDBJ whole genome shotgun (WGS) entry which is preliminary data.</text>
</comment>